<evidence type="ECO:0000256" key="5">
    <source>
        <dbReference type="ARBA" id="ARBA00022741"/>
    </source>
</evidence>
<dbReference type="InterPro" id="IPR018483">
    <property type="entry name" value="Carb_kinase_FGGY_CS"/>
</dbReference>
<dbReference type="FunFam" id="3.30.420.40:FF:000086">
    <property type="entry name" value="Glycerol kinase"/>
    <property type="match status" value="1"/>
</dbReference>
<dbReference type="GO" id="GO:0005524">
    <property type="term" value="F:ATP binding"/>
    <property type="evidence" value="ECO:0007669"/>
    <property type="project" value="UniProtKB-KW"/>
</dbReference>
<organism evidence="12 13">
    <name type="scientific">Lacticaseibacillus paracasei NRIC 0644</name>
    <dbReference type="NCBI Taxonomy" id="1435038"/>
    <lineage>
        <taxon>Bacteria</taxon>
        <taxon>Bacillati</taxon>
        <taxon>Bacillota</taxon>
        <taxon>Bacilli</taxon>
        <taxon>Lactobacillales</taxon>
        <taxon>Lactobacillaceae</taxon>
        <taxon>Lacticaseibacillus</taxon>
    </lineage>
</organism>
<keyword evidence="6" id="KW-0418">Kinase</keyword>
<evidence type="ECO:0000256" key="9">
    <source>
        <dbReference type="ARBA" id="ARBA00043149"/>
    </source>
</evidence>
<evidence type="ECO:0000256" key="8">
    <source>
        <dbReference type="ARBA" id="ARBA00022840"/>
    </source>
</evidence>
<feature type="domain" description="Carbohydrate kinase FGGY C-terminal" evidence="11">
    <location>
        <begin position="263"/>
        <end position="449"/>
    </location>
</feature>
<dbReference type="GO" id="GO:0006071">
    <property type="term" value="P:glycerol metabolic process"/>
    <property type="evidence" value="ECO:0007669"/>
    <property type="project" value="UniProtKB-KW"/>
</dbReference>
<evidence type="ECO:0000256" key="1">
    <source>
        <dbReference type="ARBA" id="ARBA00005190"/>
    </source>
</evidence>
<sequence length="503" mass="54902">MTAYMIGIDQSTQSTKAFLYTTSGKIAASAALPHRQIINEQGWLSHDLNEIWTNLLKVIKKLLIESGIDSKKIVSVGITNQRETSAAWSKSSGKPLGHAIVWQDARAKELCEVIAEQRPEAAATVQEKTGLPLSPYFPAAKFAWFMQNRASVIEAAQENDLCLGTIDSWLLFQLTRGQVFETEPSNASRTALLDLKTQMWDPTLCQLFGLPMQALPKVVDSDADFGVTDFNGLLSVPVPITGILGDSQAALFGQNGRKVGALKATYGTGSSIMVNVGELPLRSTAGLVSSIGWRQSGHTNYVLEGNINYTGALITWLKDGLHLIDDPGETESLAKVANSNDQTTIVPAFTGLGAPYWNDEAKAAILNMTSLTKRPEIVKAALDAIVFQIQAVIASVRPDIKQLSRQLKVDGGPTHNDYLMQRQSDISDLVIEVPDVENMSAFGAARLAGEKSGFFDSDKQYVAYRRYSPSLEKRSRIETLQRWDAAVKLVEIQSRKANTSSLP</sequence>
<dbReference type="SUPFAM" id="SSF53067">
    <property type="entry name" value="Actin-like ATPase domain"/>
    <property type="match status" value="2"/>
</dbReference>
<name>A0A0C9Q8M7_LACPA</name>
<evidence type="ECO:0000259" key="11">
    <source>
        <dbReference type="Pfam" id="PF02782"/>
    </source>
</evidence>
<dbReference type="Pfam" id="PF00370">
    <property type="entry name" value="FGGY_N"/>
    <property type="match status" value="1"/>
</dbReference>
<accession>A0A0C9Q8M7</accession>
<keyword evidence="8" id="KW-0067">ATP-binding</keyword>
<evidence type="ECO:0000256" key="6">
    <source>
        <dbReference type="ARBA" id="ARBA00022777"/>
    </source>
</evidence>
<evidence type="ECO:0000256" key="2">
    <source>
        <dbReference type="ARBA" id="ARBA00009156"/>
    </source>
</evidence>
<dbReference type="InterPro" id="IPR043129">
    <property type="entry name" value="ATPase_NBD"/>
</dbReference>
<dbReference type="RefSeq" id="WP_045625582.1">
    <property type="nucleotide sequence ID" value="NZ_BAYM01000060.1"/>
</dbReference>
<evidence type="ECO:0000313" key="13">
    <source>
        <dbReference type="Proteomes" id="UP000032552"/>
    </source>
</evidence>
<dbReference type="InterPro" id="IPR018485">
    <property type="entry name" value="FGGY_C"/>
</dbReference>
<dbReference type="InterPro" id="IPR000577">
    <property type="entry name" value="Carb_kinase_FGGY"/>
</dbReference>
<dbReference type="Proteomes" id="UP000032552">
    <property type="component" value="Unassembled WGS sequence"/>
</dbReference>
<dbReference type="EC" id="2.7.1.30" evidence="3"/>
<dbReference type="GO" id="GO:0005829">
    <property type="term" value="C:cytosol"/>
    <property type="evidence" value="ECO:0007669"/>
    <property type="project" value="TreeGrafter"/>
</dbReference>
<dbReference type="AlphaFoldDB" id="A0A0C9Q8M7"/>
<evidence type="ECO:0000256" key="3">
    <source>
        <dbReference type="ARBA" id="ARBA00012099"/>
    </source>
</evidence>
<feature type="domain" description="Carbohydrate kinase FGGY N-terminal" evidence="10">
    <location>
        <begin position="4"/>
        <end position="253"/>
    </location>
</feature>
<gene>
    <name evidence="12" type="ORF">LC0644_0791</name>
</gene>
<dbReference type="InterPro" id="IPR018484">
    <property type="entry name" value="FGGY_N"/>
</dbReference>
<dbReference type="Pfam" id="PF02782">
    <property type="entry name" value="FGGY_C"/>
    <property type="match status" value="1"/>
</dbReference>
<evidence type="ECO:0000256" key="4">
    <source>
        <dbReference type="ARBA" id="ARBA00022679"/>
    </source>
</evidence>
<dbReference type="CDD" id="cd07769">
    <property type="entry name" value="ASKHA_NBD_FGGY_GK"/>
    <property type="match status" value="1"/>
</dbReference>
<dbReference type="NCBIfam" id="NF000756">
    <property type="entry name" value="PRK00047.1"/>
    <property type="match status" value="1"/>
</dbReference>
<dbReference type="PROSITE" id="PS00933">
    <property type="entry name" value="FGGY_KINASES_1"/>
    <property type="match status" value="1"/>
</dbReference>
<dbReference type="PIRSF" id="PIRSF000538">
    <property type="entry name" value="GlpK"/>
    <property type="match status" value="1"/>
</dbReference>
<keyword evidence="7" id="KW-0319">Glycerol metabolism</keyword>
<keyword evidence="4" id="KW-0808">Transferase</keyword>
<protein>
    <recommendedName>
        <fullName evidence="3">glycerol kinase</fullName>
        <ecNumber evidence="3">2.7.1.30</ecNumber>
    </recommendedName>
    <alternativeName>
        <fullName evidence="9">ATP:glycerol 3-phosphotransferase</fullName>
    </alternativeName>
</protein>
<dbReference type="Gene3D" id="3.30.420.40">
    <property type="match status" value="2"/>
</dbReference>
<proteinExistence type="inferred from homology"/>
<dbReference type="GO" id="GO:0004370">
    <property type="term" value="F:glycerol kinase activity"/>
    <property type="evidence" value="ECO:0007669"/>
    <property type="project" value="UniProtKB-EC"/>
</dbReference>
<reference evidence="13" key="1">
    <citation type="submission" date="2014-05" db="EMBL/GenBank/DDBJ databases">
        <title>Whole genome sequencing of Lactobacillus casei NRIC0644.</title>
        <authorList>
            <person name="Atarashi H."/>
            <person name="Yoshida Y."/>
            <person name="Fujimura S."/>
            <person name="Tanaka N."/>
            <person name="Shiwa Y."/>
            <person name="Yoshikawa H."/>
            <person name="Okada S."/>
            <person name="Nakagawa J."/>
        </authorList>
    </citation>
    <scope>NUCLEOTIDE SEQUENCE [LARGE SCALE GENOMIC DNA]</scope>
    <source>
        <strain evidence="13">NRIC0644</strain>
    </source>
</reference>
<comment type="similarity">
    <text evidence="2">Belongs to the FGGY kinase family.</text>
</comment>
<evidence type="ECO:0000256" key="7">
    <source>
        <dbReference type="ARBA" id="ARBA00022798"/>
    </source>
</evidence>
<comment type="pathway">
    <text evidence="1">Polyol metabolism; glycerol degradation via glycerol kinase pathway; sn-glycerol 3-phosphate from glycerol: step 1/1.</text>
</comment>
<evidence type="ECO:0000259" key="10">
    <source>
        <dbReference type="Pfam" id="PF00370"/>
    </source>
</evidence>
<keyword evidence="5" id="KW-0547">Nucleotide-binding</keyword>
<dbReference type="EMBL" id="BAYM01000060">
    <property type="protein sequence ID" value="GAN36202.1"/>
    <property type="molecule type" value="Genomic_DNA"/>
</dbReference>
<dbReference type="PANTHER" id="PTHR10196">
    <property type="entry name" value="SUGAR KINASE"/>
    <property type="match status" value="1"/>
</dbReference>
<comment type="caution">
    <text evidence="12">The sequence shown here is derived from an EMBL/GenBank/DDBJ whole genome shotgun (WGS) entry which is preliminary data.</text>
</comment>
<evidence type="ECO:0000313" key="12">
    <source>
        <dbReference type="EMBL" id="GAN36202.1"/>
    </source>
</evidence>
<dbReference type="PANTHER" id="PTHR10196:SF69">
    <property type="entry name" value="GLYCEROL KINASE"/>
    <property type="match status" value="1"/>
</dbReference>